<reference evidence="1" key="1">
    <citation type="submission" date="2020-12" db="EMBL/GenBank/DDBJ databases">
        <title>Methylobrevis albus sp. nov., isolated from fresh water lack sediment.</title>
        <authorList>
            <person name="Zou Q."/>
        </authorList>
    </citation>
    <scope>NUCLEOTIDE SEQUENCE</scope>
    <source>
        <strain evidence="1">L22</strain>
    </source>
</reference>
<keyword evidence="2" id="KW-1185">Reference proteome</keyword>
<dbReference type="Pfam" id="PF02082">
    <property type="entry name" value="Rrf2"/>
    <property type="match status" value="1"/>
</dbReference>
<dbReference type="RefSeq" id="WP_197312549.1">
    <property type="nucleotide sequence ID" value="NZ_JADZLT010000054.1"/>
</dbReference>
<dbReference type="GO" id="GO:0005829">
    <property type="term" value="C:cytosol"/>
    <property type="evidence" value="ECO:0007669"/>
    <property type="project" value="TreeGrafter"/>
</dbReference>
<gene>
    <name evidence="1" type="ORF">I5731_16760</name>
</gene>
<dbReference type="SUPFAM" id="SSF46785">
    <property type="entry name" value="Winged helix' DNA-binding domain"/>
    <property type="match status" value="1"/>
</dbReference>
<name>A0A931I560_9HYPH</name>
<dbReference type="Proteomes" id="UP000631694">
    <property type="component" value="Unassembled WGS sequence"/>
</dbReference>
<dbReference type="GO" id="GO:0003700">
    <property type="term" value="F:DNA-binding transcription factor activity"/>
    <property type="evidence" value="ECO:0007669"/>
    <property type="project" value="TreeGrafter"/>
</dbReference>
<evidence type="ECO:0000313" key="1">
    <source>
        <dbReference type="EMBL" id="MBH0239476.1"/>
    </source>
</evidence>
<dbReference type="InterPro" id="IPR000944">
    <property type="entry name" value="Tscrpt_reg_Rrf2"/>
</dbReference>
<dbReference type="PANTHER" id="PTHR33221:SF15">
    <property type="entry name" value="HTH-TYPE TRANSCRIPTIONAL REGULATOR YWGB-RELATED"/>
    <property type="match status" value="1"/>
</dbReference>
<sequence>MKRDSKLSGILHVLLHMLFMRRPATSEELGAMMGTNPVVVRRVMGGLREAGFVTAARGPGGGWTVACDPAATTLADIYRAVGEPSAIALGHRTEMPGCLVEQAVNARLDAAFAEMAAVFEQHLAGVTLAALSDDFNRRLAERGASLEDQTHAS</sequence>
<dbReference type="PROSITE" id="PS51197">
    <property type="entry name" value="HTH_RRF2_2"/>
    <property type="match status" value="1"/>
</dbReference>
<organism evidence="1 2">
    <name type="scientific">Methylobrevis albus</name>
    <dbReference type="NCBI Taxonomy" id="2793297"/>
    <lineage>
        <taxon>Bacteria</taxon>
        <taxon>Pseudomonadati</taxon>
        <taxon>Pseudomonadota</taxon>
        <taxon>Alphaproteobacteria</taxon>
        <taxon>Hyphomicrobiales</taxon>
        <taxon>Pleomorphomonadaceae</taxon>
        <taxon>Methylobrevis</taxon>
    </lineage>
</organism>
<dbReference type="InterPro" id="IPR036390">
    <property type="entry name" value="WH_DNA-bd_sf"/>
</dbReference>
<protein>
    <submittedName>
        <fullName evidence="1">Rrf2 family transcriptional regulator</fullName>
    </submittedName>
</protein>
<dbReference type="PANTHER" id="PTHR33221">
    <property type="entry name" value="WINGED HELIX-TURN-HELIX TRANSCRIPTIONAL REGULATOR, RRF2 FAMILY"/>
    <property type="match status" value="1"/>
</dbReference>
<dbReference type="InterPro" id="IPR036388">
    <property type="entry name" value="WH-like_DNA-bd_sf"/>
</dbReference>
<dbReference type="Gene3D" id="1.10.10.10">
    <property type="entry name" value="Winged helix-like DNA-binding domain superfamily/Winged helix DNA-binding domain"/>
    <property type="match status" value="1"/>
</dbReference>
<accession>A0A931I560</accession>
<dbReference type="AlphaFoldDB" id="A0A931I560"/>
<proteinExistence type="predicted"/>
<evidence type="ECO:0000313" key="2">
    <source>
        <dbReference type="Proteomes" id="UP000631694"/>
    </source>
</evidence>
<dbReference type="EMBL" id="JADZLT010000054">
    <property type="protein sequence ID" value="MBH0239476.1"/>
    <property type="molecule type" value="Genomic_DNA"/>
</dbReference>
<comment type="caution">
    <text evidence="1">The sequence shown here is derived from an EMBL/GenBank/DDBJ whole genome shotgun (WGS) entry which is preliminary data.</text>
</comment>